<reference evidence="1 2" key="1">
    <citation type="submission" date="2022-03" db="EMBL/GenBank/DDBJ databases">
        <title>Genomic Encyclopedia of Type Strains, Phase III (KMG-III): the genomes of soil and plant-associated and newly described type strains.</title>
        <authorList>
            <person name="Whitman W."/>
        </authorList>
    </citation>
    <scope>NUCLEOTIDE SEQUENCE [LARGE SCALE GENOMIC DNA]</scope>
    <source>
        <strain evidence="1 2">BSker1</strain>
    </source>
</reference>
<evidence type="ECO:0000313" key="2">
    <source>
        <dbReference type="Proteomes" id="UP001523550"/>
    </source>
</evidence>
<gene>
    <name evidence="1" type="ORF">J2T60_001605</name>
</gene>
<dbReference type="RefSeq" id="WP_253448061.1">
    <property type="nucleotide sequence ID" value="NZ_JALJYF010000002.1"/>
</dbReference>
<dbReference type="Proteomes" id="UP001523550">
    <property type="component" value="Unassembled WGS sequence"/>
</dbReference>
<comment type="caution">
    <text evidence="1">The sequence shown here is derived from an EMBL/GenBank/DDBJ whole genome shotgun (WGS) entry which is preliminary data.</text>
</comment>
<keyword evidence="2" id="KW-1185">Reference proteome</keyword>
<sequence length="246" mass="28080">MSKEKAELMLDALRKFNRKERYHLIRKVVIGRPMGLQDDFKKSLESELGIRIPQNPYVAMDYHLDWISAAYHLGSKGVVVEDAVRESRRYSNYPGQQEDGLPLLSGNQEDVDLLVAFREKDQVVLILIEAKLDSGWSGEQLASKGNRLDAIFKKGQASSSLVRPYFVLMGPSRSDEKSMGFDDNSIDQCPTWFFRGKKSAGNLFFVPLNPDVPLYAPTRKKNDDDNSERYSNWIVQKRLVSDRDGE</sequence>
<proteinExistence type="predicted"/>
<protein>
    <submittedName>
        <fullName evidence="1">Uncharacterized protein</fullName>
    </submittedName>
</protein>
<accession>A0ABT1G8I6</accession>
<dbReference type="EMBL" id="JALJYF010000002">
    <property type="protein sequence ID" value="MCP1727605.1"/>
    <property type="molecule type" value="Genomic_DNA"/>
</dbReference>
<name>A0ABT1G8I6_9GAMM</name>
<organism evidence="1 2">
    <name type="scientific">Natronospira proteinivora</name>
    <dbReference type="NCBI Taxonomy" id="1807133"/>
    <lineage>
        <taxon>Bacteria</taxon>
        <taxon>Pseudomonadati</taxon>
        <taxon>Pseudomonadota</taxon>
        <taxon>Gammaproteobacteria</taxon>
        <taxon>Natronospirales</taxon>
        <taxon>Natronospiraceae</taxon>
        <taxon>Natronospira</taxon>
    </lineage>
</organism>
<evidence type="ECO:0000313" key="1">
    <source>
        <dbReference type="EMBL" id="MCP1727605.1"/>
    </source>
</evidence>